<evidence type="ECO:0000256" key="2">
    <source>
        <dbReference type="SAM" id="MobiDB-lite"/>
    </source>
</evidence>
<evidence type="ECO:0000313" key="5">
    <source>
        <dbReference type="EMBL" id="KUN18138.1"/>
    </source>
</evidence>
<keyword evidence="3" id="KW-0472">Membrane</keyword>
<reference evidence="5 6" key="1">
    <citation type="submission" date="2015-10" db="EMBL/GenBank/DDBJ databases">
        <title>Draft genome sequence of Streptomyces corchorusii DSM 40340, type strain for the species Streptomyces corchorusii.</title>
        <authorList>
            <person name="Ruckert C."/>
            <person name="Winkler A."/>
            <person name="Kalinowski J."/>
            <person name="Kampfer P."/>
            <person name="Glaeser S."/>
        </authorList>
    </citation>
    <scope>NUCLEOTIDE SEQUENCE [LARGE SCALE GENOMIC DNA]</scope>
    <source>
        <strain evidence="5 6">DSM 40340</strain>
    </source>
</reference>
<evidence type="ECO:0000256" key="3">
    <source>
        <dbReference type="SAM" id="Phobius"/>
    </source>
</evidence>
<feature type="transmembrane region" description="Helical" evidence="3">
    <location>
        <begin position="36"/>
        <end position="60"/>
    </location>
</feature>
<dbReference type="PANTHER" id="PTHR43156">
    <property type="entry name" value="STAGE II SPORULATION PROTEIN E-RELATED"/>
    <property type="match status" value="1"/>
</dbReference>
<accession>A0A101PVI1</accession>
<feature type="transmembrane region" description="Helical" evidence="3">
    <location>
        <begin position="66"/>
        <end position="85"/>
    </location>
</feature>
<keyword evidence="3" id="KW-1133">Transmembrane helix</keyword>
<dbReference type="InterPro" id="IPR001932">
    <property type="entry name" value="PPM-type_phosphatase-like_dom"/>
</dbReference>
<feature type="region of interest" description="Disordered" evidence="2">
    <location>
        <begin position="347"/>
        <end position="367"/>
    </location>
</feature>
<dbReference type="InterPro" id="IPR036457">
    <property type="entry name" value="PPM-type-like_dom_sf"/>
</dbReference>
<gene>
    <name evidence="5" type="ORF">AQJ11_35765</name>
</gene>
<dbReference type="InterPro" id="IPR052016">
    <property type="entry name" value="Bact_Sigma-Reg"/>
</dbReference>
<comment type="caution">
    <text evidence="5">The sequence shown here is derived from an EMBL/GenBank/DDBJ whole genome shotgun (WGS) entry which is preliminary data.</text>
</comment>
<keyword evidence="1" id="KW-0378">Hydrolase</keyword>
<dbReference type="RefSeq" id="WP_059266137.1">
    <property type="nucleotide sequence ID" value="NZ_KQ948368.1"/>
</dbReference>
<dbReference type="FunFam" id="3.60.40.10:FF:000058">
    <property type="entry name" value="Stage II sporulation protein E"/>
    <property type="match status" value="1"/>
</dbReference>
<dbReference type="EMBL" id="LMWP01000046">
    <property type="protein sequence ID" value="KUN18138.1"/>
    <property type="molecule type" value="Genomic_DNA"/>
</dbReference>
<evidence type="ECO:0000259" key="4">
    <source>
        <dbReference type="SMART" id="SM00331"/>
    </source>
</evidence>
<evidence type="ECO:0000256" key="1">
    <source>
        <dbReference type="ARBA" id="ARBA00022801"/>
    </source>
</evidence>
<dbReference type="SMART" id="SM00331">
    <property type="entry name" value="PP2C_SIG"/>
    <property type="match status" value="1"/>
</dbReference>
<protein>
    <submittedName>
        <fullName evidence="5">Protein phosphatase</fullName>
    </submittedName>
</protein>
<dbReference type="AlphaFoldDB" id="A0A101PVI1"/>
<dbReference type="GO" id="GO:0016791">
    <property type="term" value="F:phosphatase activity"/>
    <property type="evidence" value="ECO:0007669"/>
    <property type="project" value="TreeGrafter"/>
</dbReference>
<sequence length="367" mass="38986">MLIVAITIVDVQTPESIHLGPLLVVAPAITVSFGSAWLTGLIGALAVTAQAVIAVLHGGLTTPNHLSQIIGLAVLSIMAVVVCLTRDRRTAELAQVRSVSEAAQRALLRPLPRRIGPLEISSTYLAAEKEARIGGDLYAVARTGDRTRVLIGDVRGKGLAAVGEAAALMGAFQEAAHQHTTLPALADALDHSLCRYLTQFPGTDDEVQEHFITALLLEIPDHDLVARLTPCGHPPPLLISQGRVTTVPTAPAPPLGMCELEQGIRTSHTFAFQSGDTLLLYTDGLVEARDTGGAFYPLERRLARWPHCGPEMLIERVRQDLLAHTGGALRDDAAILALRRTAVAHTGRPDGELVGTGGRHTADQNPC</sequence>
<name>A0A101PVI1_STRCK</name>
<feature type="domain" description="PPM-type phosphatase" evidence="4">
    <location>
        <begin position="118"/>
        <end position="340"/>
    </location>
</feature>
<dbReference type="Gene3D" id="3.60.40.10">
    <property type="entry name" value="PPM-type phosphatase domain"/>
    <property type="match status" value="1"/>
</dbReference>
<keyword evidence="3" id="KW-0812">Transmembrane</keyword>
<organism evidence="5 6">
    <name type="scientific">Streptomyces corchorusii</name>
    <name type="common">Streptomyces chibaensis</name>
    <dbReference type="NCBI Taxonomy" id="1903"/>
    <lineage>
        <taxon>Bacteria</taxon>
        <taxon>Bacillati</taxon>
        <taxon>Actinomycetota</taxon>
        <taxon>Actinomycetes</taxon>
        <taxon>Kitasatosporales</taxon>
        <taxon>Streptomycetaceae</taxon>
        <taxon>Streptomyces</taxon>
    </lineage>
</organism>
<evidence type="ECO:0000313" key="6">
    <source>
        <dbReference type="Proteomes" id="UP000053398"/>
    </source>
</evidence>
<dbReference type="PANTHER" id="PTHR43156:SF2">
    <property type="entry name" value="STAGE II SPORULATION PROTEIN E"/>
    <property type="match status" value="1"/>
</dbReference>
<dbReference type="Proteomes" id="UP000053398">
    <property type="component" value="Unassembled WGS sequence"/>
</dbReference>
<proteinExistence type="predicted"/>
<dbReference type="Pfam" id="PF07228">
    <property type="entry name" value="SpoIIE"/>
    <property type="match status" value="1"/>
</dbReference>
<keyword evidence="6" id="KW-1185">Reference proteome</keyword>